<feature type="transmembrane region" description="Helical" evidence="6">
    <location>
        <begin position="72"/>
        <end position="93"/>
    </location>
</feature>
<feature type="transmembrane region" description="Helical" evidence="6">
    <location>
        <begin position="191"/>
        <end position="213"/>
    </location>
</feature>
<dbReference type="PANTHER" id="PTHR21389">
    <property type="entry name" value="P53 INDUCED PROTEIN"/>
    <property type="match status" value="1"/>
</dbReference>
<feature type="region of interest" description="Disordered" evidence="5">
    <location>
        <begin position="320"/>
        <end position="385"/>
    </location>
</feature>
<comment type="subcellular location">
    <subcellularLocation>
        <location evidence="1">Membrane</location>
        <topology evidence="1">Multi-pass membrane protein</topology>
    </subcellularLocation>
</comment>
<dbReference type="Proteomes" id="UP000290288">
    <property type="component" value="Unassembled WGS sequence"/>
</dbReference>
<dbReference type="GO" id="GO:0005783">
    <property type="term" value="C:endoplasmic reticulum"/>
    <property type="evidence" value="ECO:0007669"/>
    <property type="project" value="TreeGrafter"/>
</dbReference>
<accession>A0A4Q2DLH4</accession>
<feature type="transmembrane region" description="Helical" evidence="6">
    <location>
        <begin position="225"/>
        <end position="258"/>
    </location>
</feature>
<evidence type="ECO:0000256" key="4">
    <source>
        <dbReference type="ARBA" id="ARBA00023136"/>
    </source>
</evidence>
<evidence type="ECO:0000313" key="8">
    <source>
        <dbReference type="Proteomes" id="UP000290288"/>
    </source>
</evidence>
<comment type="caution">
    <text evidence="7">The sequence shown here is derived from an EMBL/GenBank/DDBJ whole genome shotgun (WGS) entry which is preliminary data.</text>
</comment>
<dbReference type="PANTHER" id="PTHR21389:SF0">
    <property type="entry name" value="ETOPOSIDE-INDUCED PROTEIN 2.4 HOMOLOG"/>
    <property type="match status" value="1"/>
</dbReference>
<keyword evidence="3 6" id="KW-1133">Transmembrane helix</keyword>
<dbReference type="OrthoDB" id="266518at2759"/>
<evidence type="ECO:0000256" key="5">
    <source>
        <dbReference type="SAM" id="MobiDB-lite"/>
    </source>
</evidence>
<keyword evidence="8" id="KW-1185">Reference proteome</keyword>
<evidence type="ECO:0000313" key="7">
    <source>
        <dbReference type="EMBL" id="RXW20980.1"/>
    </source>
</evidence>
<gene>
    <name evidence="7" type="ORF">EST38_g4874</name>
</gene>
<organism evidence="7 8">
    <name type="scientific">Candolleomyces aberdarensis</name>
    <dbReference type="NCBI Taxonomy" id="2316362"/>
    <lineage>
        <taxon>Eukaryota</taxon>
        <taxon>Fungi</taxon>
        <taxon>Dikarya</taxon>
        <taxon>Basidiomycota</taxon>
        <taxon>Agaricomycotina</taxon>
        <taxon>Agaricomycetes</taxon>
        <taxon>Agaricomycetidae</taxon>
        <taxon>Agaricales</taxon>
        <taxon>Agaricineae</taxon>
        <taxon>Psathyrellaceae</taxon>
        <taxon>Candolleomyces</taxon>
    </lineage>
</organism>
<feature type="compositionally biased region" description="Basic and acidic residues" evidence="5">
    <location>
        <begin position="372"/>
        <end position="385"/>
    </location>
</feature>
<feature type="transmembrane region" description="Helical" evidence="6">
    <location>
        <begin position="163"/>
        <end position="185"/>
    </location>
</feature>
<evidence type="ECO:0000256" key="1">
    <source>
        <dbReference type="ARBA" id="ARBA00004141"/>
    </source>
</evidence>
<name>A0A4Q2DLH4_9AGAR</name>
<dbReference type="GO" id="GO:0016236">
    <property type="term" value="P:macroautophagy"/>
    <property type="evidence" value="ECO:0007669"/>
    <property type="project" value="TreeGrafter"/>
</dbReference>
<dbReference type="Pfam" id="PF07264">
    <property type="entry name" value="EI24"/>
    <property type="match status" value="1"/>
</dbReference>
<protein>
    <recommendedName>
        <fullName evidence="9">Etoposide-induced protein 2.4-domain-containing protein</fullName>
    </recommendedName>
</protein>
<evidence type="ECO:0000256" key="6">
    <source>
        <dbReference type="SAM" id="Phobius"/>
    </source>
</evidence>
<keyword evidence="2 6" id="KW-0812">Transmembrane</keyword>
<feature type="transmembrane region" description="Helical" evidence="6">
    <location>
        <begin position="105"/>
        <end position="124"/>
    </location>
</feature>
<dbReference type="InterPro" id="IPR059112">
    <property type="entry name" value="CysZ/EI24"/>
</dbReference>
<dbReference type="GO" id="GO:0016020">
    <property type="term" value="C:membrane"/>
    <property type="evidence" value="ECO:0007669"/>
    <property type="project" value="UniProtKB-SubCell"/>
</dbReference>
<dbReference type="EMBL" id="SDEE01000125">
    <property type="protein sequence ID" value="RXW20980.1"/>
    <property type="molecule type" value="Genomic_DNA"/>
</dbReference>
<keyword evidence="4 6" id="KW-0472">Membrane</keyword>
<evidence type="ECO:0008006" key="9">
    <source>
        <dbReference type="Google" id="ProtNLM"/>
    </source>
</evidence>
<sequence length="385" mass="43395">MASYPSRPQSFQYGERPISSRTSYPTFLSATESLQLQARWAWHGLYDAFRWNVLFRTIANDPEIRANVYKSILLNTISLASIYTFELIVEPFVRDQERWLHRNIGWFYHVMWLLPVVGTSFYLNSTWVTIIAKRTFVLQHGGRATAHQPAGYTGMLKAIATSAYRVVMVFTSLLVSFGLGIIPYAGPAASFVFFCWLDSYYCFEFVWVARGMSLSRRVRHLEERWAYYLAFGLPSTAVCMLGSGLASAALFALIYPAYIILAMYAHPLPLDPYNPLPPSGSHTAEEDNIRHPSPFVPIRIPVFGLVIWLNDSIVRVLSVGGGTPQTSTSGGKQRSRALSDASESVEAGESYELESKGISVPQSQPIPRQVRQTRERVTLSRRKLD</sequence>
<evidence type="ECO:0000256" key="2">
    <source>
        <dbReference type="ARBA" id="ARBA00022692"/>
    </source>
</evidence>
<dbReference type="AlphaFoldDB" id="A0A4Q2DLH4"/>
<reference evidence="7 8" key="1">
    <citation type="submission" date="2019-01" db="EMBL/GenBank/DDBJ databases">
        <title>Draft genome sequence of Psathyrella aberdarensis IHI B618.</title>
        <authorList>
            <person name="Buettner E."/>
            <person name="Kellner H."/>
        </authorList>
    </citation>
    <scope>NUCLEOTIDE SEQUENCE [LARGE SCALE GENOMIC DNA]</scope>
    <source>
        <strain evidence="7 8">IHI B618</strain>
    </source>
</reference>
<evidence type="ECO:0000256" key="3">
    <source>
        <dbReference type="ARBA" id="ARBA00022989"/>
    </source>
</evidence>
<proteinExistence type="predicted"/>